<proteinExistence type="predicted"/>
<feature type="domain" description="NigD-like N-terminal OB" evidence="2">
    <location>
        <begin position="42"/>
        <end position="113"/>
    </location>
</feature>
<feature type="chain" id="PRO_5015040558" evidence="1">
    <location>
        <begin position="22"/>
        <end position="251"/>
    </location>
</feature>
<dbReference type="InterPro" id="IPR038179">
    <property type="entry name" value="NigD-like_N_sf"/>
</dbReference>
<dbReference type="EMBL" id="CP036553">
    <property type="protein sequence ID" value="QCQ36415.1"/>
    <property type="molecule type" value="Genomic_DNA"/>
</dbReference>
<dbReference type="AlphaFoldDB" id="A0A0I9RXB5"/>
<dbReference type="InterPro" id="IPR038143">
    <property type="entry name" value="NigD-like_C_dom_sf"/>
</dbReference>
<dbReference type="GeneID" id="99670821"/>
<reference evidence="4" key="4">
    <citation type="submission" date="2022-12" db="EMBL/GenBank/DDBJ databases">
        <title>Development of a Multilocus Sequence Typing Scheme for Bacteroides fragilis Based on Whole Genome Sequencing Data and Clinical Application.</title>
        <authorList>
            <person name="Nielsen F.D."/>
            <person name="Justesen U.S."/>
        </authorList>
    </citation>
    <scope>NUCLEOTIDE SEQUENCE</scope>
    <source>
        <strain evidence="4">BF_AM_ODE_DK_2015_4</strain>
    </source>
</reference>
<evidence type="ECO:0000313" key="9">
    <source>
        <dbReference type="Proteomes" id="UP000266644"/>
    </source>
</evidence>
<evidence type="ECO:0000313" key="4">
    <source>
        <dbReference type="EMBL" id="MCZ2686932.1"/>
    </source>
</evidence>
<evidence type="ECO:0000313" key="7">
    <source>
        <dbReference type="EMBL" id="RHH13967.1"/>
    </source>
</evidence>
<dbReference type="InterPro" id="IPR024299">
    <property type="entry name" value="NigD-like_OB_dom"/>
</dbReference>
<feature type="domain" description="NigD-like C-terminal" evidence="3">
    <location>
        <begin position="118"/>
        <end position="236"/>
    </location>
</feature>
<evidence type="ECO:0000313" key="5">
    <source>
        <dbReference type="EMBL" id="QCQ36415.1"/>
    </source>
</evidence>
<dbReference type="Pfam" id="PF12667">
    <property type="entry name" value="NigD_N"/>
    <property type="match status" value="1"/>
</dbReference>
<dbReference type="Proteomes" id="UP000028294">
    <property type="component" value="Chromosome"/>
</dbReference>
<dbReference type="Proteomes" id="UP000501467">
    <property type="component" value="Chromosome"/>
</dbReference>
<dbReference type="Pfam" id="PF17415">
    <property type="entry name" value="NigD_C"/>
    <property type="match status" value="1"/>
</dbReference>
<evidence type="ECO:0000313" key="8">
    <source>
        <dbReference type="Proteomes" id="UP000028294"/>
    </source>
</evidence>
<feature type="signal peptide" evidence="1">
    <location>
        <begin position="1"/>
        <end position="21"/>
    </location>
</feature>
<reference evidence="7 9" key="1">
    <citation type="submission" date="2018-08" db="EMBL/GenBank/DDBJ databases">
        <title>A genome reference for cultivated species of the human gut microbiota.</title>
        <authorList>
            <person name="Zou Y."/>
            <person name="Xue W."/>
            <person name="Luo G."/>
        </authorList>
    </citation>
    <scope>NUCLEOTIDE SEQUENCE [LARGE SCALE GENOMIC DNA]</scope>
    <source>
        <strain evidence="7 9">AM18-6</strain>
    </source>
</reference>
<protein>
    <submittedName>
        <fullName evidence="6">NigD-like N-terminal domain-containing protein</fullName>
    </submittedName>
    <submittedName>
        <fullName evidence="4">NigD-like protein</fullName>
    </submittedName>
</protein>
<dbReference type="EMBL" id="JAPTZU010000002">
    <property type="protein sequence ID" value="MCZ2686932.1"/>
    <property type="molecule type" value="Genomic_DNA"/>
</dbReference>
<dbReference type="Gene3D" id="2.40.50.500">
    <property type="entry name" value="NigD-like N-terminal OB domain"/>
    <property type="match status" value="1"/>
</dbReference>
<dbReference type="Proteomes" id="UP001079672">
    <property type="component" value="Unassembled WGS sequence"/>
</dbReference>
<name>A0A0I9RXB5_BACFG</name>
<evidence type="ECO:0000259" key="2">
    <source>
        <dbReference type="Pfam" id="PF12667"/>
    </source>
</evidence>
<reference evidence="5 8" key="2">
    <citation type="submission" date="2019-03" db="EMBL/GenBank/DDBJ databases">
        <title>Complete genome assembly of MDR B. fragilis.</title>
        <authorList>
            <person name="Sydenham T.V."/>
            <person name="Hasman H."/>
            <person name="Justesen U.S."/>
        </authorList>
    </citation>
    <scope>NUCLEOTIDE SEQUENCE [LARGE SCALE GENOMIC DNA]</scope>
    <source>
        <strain evidence="5 8">DCMOUH0067B</strain>
    </source>
</reference>
<dbReference type="PROSITE" id="PS51257">
    <property type="entry name" value="PROKAR_LIPOPROTEIN"/>
    <property type="match status" value="1"/>
</dbReference>
<keyword evidence="1" id="KW-0732">Signal</keyword>
<accession>A0A0I9RXB5</accession>
<organism evidence="7 9">
    <name type="scientific">Bacteroides fragilis</name>
    <dbReference type="NCBI Taxonomy" id="817"/>
    <lineage>
        <taxon>Bacteria</taxon>
        <taxon>Pseudomonadati</taxon>
        <taxon>Bacteroidota</taxon>
        <taxon>Bacteroidia</taxon>
        <taxon>Bacteroidales</taxon>
        <taxon>Bacteroidaceae</taxon>
        <taxon>Bacteroides</taxon>
    </lineage>
</organism>
<evidence type="ECO:0000259" key="3">
    <source>
        <dbReference type="Pfam" id="PF17415"/>
    </source>
</evidence>
<reference evidence="6 10" key="3">
    <citation type="submission" date="2020-05" db="EMBL/GenBank/DDBJ databases">
        <title>FDA dAtabase for Regulatory Grade micrObial Sequences (FDA-ARGOS): Supporting development and validation of Infectious Disease Dx tests.</title>
        <authorList>
            <person name="Bojja K."/>
            <person name="Kessler A."/>
            <person name="Tallon L."/>
            <person name="Sadzewicz L."/>
            <person name="Zhao X."/>
            <person name="Vavikolanu K."/>
            <person name="Mehta A."/>
            <person name="Aluvathingal J."/>
            <person name="Nadendla S."/>
            <person name="Myers T."/>
            <person name="Yan Y."/>
            <person name="Sichtig H."/>
        </authorList>
    </citation>
    <scope>NUCLEOTIDE SEQUENCE [LARGE SCALE GENOMIC DNA]</scope>
    <source>
        <strain evidence="6 10">FDAARGOS_763</strain>
    </source>
</reference>
<dbReference type="Proteomes" id="UP000266644">
    <property type="component" value="Unassembled WGS sequence"/>
</dbReference>
<gene>
    <name evidence="7" type="ORF">DW228_06955</name>
    <name evidence="6" type="ORF">FOC69_09725</name>
    <name evidence="5" type="ORF">IA74_009955</name>
    <name evidence="4" type="ORF">O1433_05395</name>
</gene>
<dbReference type="EMBL" id="CP054003">
    <property type="protein sequence ID" value="QKH84620.1"/>
    <property type="molecule type" value="Genomic_DNA"/>
</dbReference>
<sequence length="251" mass="28293">MRRFKLVTFTLILALMPILQSCLDNEDNDYWVTCPPGGILAIGTMKIPNADTPRDFFIALDNGNNVFPADTADIRNWKYTVAEGQRVFVGYVKMEGEEKPGYENGKIFTIEDILTKDIIPLTEATADSIGDDRINVTAHALTKDYLTIEYQYLGSMDENKKHMLNLVQNKITGPVEDDGYICLEFRHNAFDDSPSKLGSSLVSFKLANIADLLPTAKGIKLRVNTIYDNIQYITIDINEDKNLKIKSFHSQ</sequence>
<evidence type="ECO:0000313" key="6">
    <source>
        <dbReference type="EMBL" id="QKH84620.1"/>
    </source>
</evidence>
<evidence type="ECO:0000256" key="1">
    <source>
        <dbReference type="SAM" id="SignalP"/>
    </source>
</evidence>
<dbReference type="RefSeq" id="WP_005776044.1">
    <property type="nucleotide sequence ID" value="NZ_CABJEQ010000013.1"/>
</dbReference>
<dbReference type="Gene3D" id="2.60.40.2370">
    <property type="entry name" value="NigD-like, C-terminal beta sandwich domain"/>
    <property type="match status" value="1"/>
</dbReference>
<dbReference type="InterPro" id="IPR035376">
    <property type="entry name" value="NigD_C"/>
</dbReference>
<dbReference type="EMBL" id="QRJE01000009">
    <property type="protein sequence ID" value="RHH13967.1"/>
    <property type="molecule type" value="Genomic_DNA"/>
</dbReference>
<evidence type="ECO:0000313" key="10">
    <source>
        <dbReference type="Proteomes" id="UP000501467"/>
    </source>
</evidence>